<name>A0ABS1R027_9SPHI</name>
<reference evidence="1 2" key="1">
    <citation type="submission" date="2021-01" db="EMBL/GenBank/DDBJ databases">
        <title>C459-1 draft genome sequence.</title>
        <authorList>
            <person name="Zhang X.-F."/>
        </authorList>
    </citation>
    <scope>NUCLEOTIDE SEQUENCE [LARGE SCALE GENOMIC DNA]</scope>
    <source>
        <strain evidence="2">C459-1</strain>
    </source>
</reference>
<gene>
    <name evidence="1" type="ORF">JKG61_04740</name>
</gene>
<comment type="caution">
    <text evidence="1">The sequence shown here is derived from an EMBL/GenBank/DDBJ whole genome shotgun (WGS) entry which is preliminary data.</text>
</comment>
<keyword evidence="2" id="KW-1185">Reference proteome</keyword>
<proteinExistence type="predicted"/>
<dbReference type="Proteomes" id="UP000625283">
    <property type="component" value="Unassembled WGS sequence"/>
</dbReference>
<sequence length="150" mass="17309">MSRFNKKEKSLGARIHERFQGKYLAYNFTFGSGSTLVDSCSAYRKPIVDSMQNALSFSFEGMVNKLNKEYLFISTGQVRKAVPLLQISRGKRLAYSGNYSFSDLKTDFDGLVFINRSIAHSYVMQNTRYFSLLLFTRSQVHEKVIHTYKK</sequence>
<protein>
    <submittedName>
        <fullName evidence="1">Erythromycin esterase family protein</fullName>
    </submittedName>
</protein>
<dbReference type="EMBL" id="JAERTY010000002">
    <property type="protein sequence ID" value="MBL1408049.1"/>
    <property type="molecule type" value="Genomic_DNA"/>
</dbReference>
<dbReference type="RefSeq" id="WP_202102000.1">
    <property type="nucleotide sequence ID" value="NZ_JAERTY010000002.1"/>
</dbReference>
<organism evidence="1 2">
    <name type="scientific">Sphingobacterium faecale</name>
    <dbReference type="NCBI Taxonomy" id="2803775"/>
    <lineage>
        <taxon>Bacteria</taxon>
        <taxon>Pseudomonadati</taxon>
        <taxon>Bacteroidota</taxon>
        <taxon>Sphingobacteriia</taxon>
        <taxon>Sphingobacteriales</taxon>
        <taxon>Sphingobacteriaceae</taxon>
        <taxon>Sphingobacterium</taxon>
    </lineage>
</organism>
<dbReference type="Pfam" id="PF05139">
    <property type="entry name" value="Erythro_esteras"/>
    <property type="match status" value="1"/>
</dbReference>
<accession>A0ABS1R027</accession>
<dbReference type="SUPFAM" id="SSF159501">
    <property type="entry name" value="EreA/ChaN-like"/>
    <property type="match status" value="1"/>
</dbReference>
<evidence type="ECO:0000313" key="1">
    <source>
        <dbReference type="EMBL" id="MBL1408049.1"/>
    </source>
</evidence>
<dbReference type="InterPro" id="IPR007815">
    <property type="entry name" value="Emycin_Estase"/>
</dbReference>
<evidence type="ECO:0000313" key="2">
    <source>
        <dbReference type="Proteomes" id="UP000625283"/>
    </source>
</evidence>
<dbReference type="Gene3D" id="3.40.1660.10">
    <property type="entry name" value="EreA-like (biosynthetic domain)"/>
    <property type="match status" value="1"/>
</dbReference>